<evidence type="ECO:0000313" key="1">
    <source>
        <dbReference type="EMBL" id="OCK78679.1"/>
    </source>
</evidence>
<feature type="non-terminal residue" evidence="1">
    <location>
        <position position="1"/>
    </location>
</feature>
<dbReference type="Proteomes" id="UP000250266">
    <property type="component" value="Unassembled WGS sequence"/>
</dbReference>
<proteinExistence type="predicted"/>
<gene>
    <name evidence="1" type="ORF">K432DRAFT_252881</name>
</gene>
<evidence type="ECO:0000313" key="2">
    <source>
        <dbReference type="Proteomes" id="UP000250266"/>
    </source>
</evidence>
<dbReference type="AlphaFoldDB" id="A0A8E2JE44"/>
<dbReference type="OrthoDB" id="4757095at2759"/>
<protein>
    <submittedName>
        <fullName evidence="1">Uncharacterized protein</fullName>
    </submittedName>
</protein>
<sequence>MHASINPQLRSRLLLAPYDIRRAIYAHLIPNRVHVFLRGGKVHLSVCVASRQEDHDDGFERKSTPSGDSSDSIWARRLRSSWGPHWKCEEVASSRVDDNCTVACGIIRDIFLVCKTMYIDVAELLADIAVFNITDPNTLDRLLKSTGICSSGISLTSGFLASVFPCIKELDITLRLPLADCKALDNPAADSTPDIPLAGSSTAGGESQLAVWLQLCPAIAQLKSLRKLRIWLDHADISSWSVVNERAILSPLGLLASIPDLDICINLPKLHPRLESPDRHFMEGSPAPTFEIHRRLRQRYHCEEGRNGHLWVRSKIDFPVMLEICEFIDALGNEVTPMTEIEEKERAMWKRGVD</sequence>
<name>A0A8E2JE44_9PEZI</name>
<organism evidence="1 2">
    <name type="scientific">Lepidopterella palustris CBS 459.81</name>
    <dbReference type="NCBI Taxonomy" id="1314670"/>
    <lineage>
        <taxon>Eukaryota</taxon>
        <taxon>Fungi</taxon>
        <taxon>Dikarya</taxon>
        <taxon>Ascomycota</taxon>
        <taxon>Pezizomycotina</taxon>
        <taxon>Dothideomycetes</taxon>
        <taxon>Pleosporomycetidae</taxon>
        <taxon>Mytilinidiales</taxon>
        <taxon>Argynnaceae</taxon>
        <taxon>Lepidopterella</taxon>
    </lineage>
</organism>
<accession>A0A8E2JE44</accession>
<reference evidence="1 2" key="1">
    <citation type="journal article" date="2016" name="Nat. Commun.">
        <title>Ectomycorrhizal ecology is imprinted in the genome of the dominant symbiotic fungus Cenococcum geophilum.</title>
        <authorList>
            <consortium name="DOE Joint Genome Institute"/>
            <person name="Peter M."/>
            <person name="Kohler A."/>
            <person name="Ohm R.A."/>
            <person name="Kuo A."/>
            <person name="Krutzmann J."/>
            <person name="Morin E."/>
            <person name="Arend M."/>
            <person name="Barry K.W."/>
            <person name="Binder M."/>
            <person name="Choi C."/>
            <person name="Clum A."/>
            <person name="Copeland A."/>
            <person name="Grisel N."/>
            <person name="Haridas S."/>
            <person name="Kipfer T."/>
            <person name="LaButti K."/>
            <person name="Lindquist E."/>
            <person name="Lipzen A."/>
            <person name="Maire R."/>
            <person name="Meier B."/>
            <person name="Mihaltcheva S."/>
            <person name="Molinier V."/>
            <person name="Murat C."/>
            <person name="Poggeler S."/>
            <person name="Quandt C.A."/>
            <person name="Sperisen C."/>
            <person name="Tritt A."/>
            <person name="Tisserant E."/>
            <person name="Crous P.W."/>
            <person name="Henrissat B."/>
            <person name="Nehls U."/>
            <person name="Egli S."/>
            <person name="Spatafora J.W."/>
            <person name="Grigoriev I.V."/>
            <person name="Martin F.M."/>
        </authorList>
    </citation>
    <scope>NUCLEOTIDE SEQUENCE [LARGE SCALE GENOMIC DNA]</scope>
    <source>
        <strain evidence="1 2">CBS 459.81</strain>
    </source>
</reference>
<keyword evidence="2" id="KW-1185">Reference proteome</keyword>
<dbReference type="EMBL" id="KV745045">
    <property type="protein sequence ID" value="OCK78679.1"/>
    <property type="molecule type" value="Genomic_DNA"/>
</dbReference>